<sequence>MVIHSFNVTKDNRRLSSIAEINLNLWYVLYIEIEVRSSREKLVMVAKQAEEAALKNNHCDNWILYVFPRTFLVMVCFETRGGENVLDLIDLVAALIGELALDEEG</sequence>
<reference evidence="1" key="2">
    <citation type="submission" date="2020-07" db="EMBL/GenBank/DDBJ databases">
        <authorList>
            <person name="Vera ALvarez R."/>
            <person name="Arias-Moreno D.M."/>
            <person name="Jimenez-Jacinto V."/>
            <person name="Jimenez-Bremont J.F."/>
            <person name="Swaminathan K."/>
            <person name="Moose S.P."/>
            <person name="Guerrero-Gonzalez M.L."/>
            <person name="Marino-Ramirez L."/>
            <person name="Landsman D."/>
            <person name="Rodriguez-Kessler M."/>
            <person name="Delgado-Sanchez P."/>
        </authorList>
    </citation>
    <scope>NUCLEOTIDE SEQUENCE</scope>
    <source>
        <tissue evidence="1">Cladode</tissue>
    </source>
</reference>
<proteinExistence type="predicted"/>
<protein>
    <submittedName>
        <fullName evidence="1">Uncharacterized protein</fullName>
    </submittedName>
</protein>
<accession>A0A7C9A0L5</accession>
<name>A0A7C9A0L5_OPUST</name>
<dbReference type="EMBL" id="GISG01187128">
    <property type="protein sequence ID" value="MBA4655257.1"/>
    <property type="molecule type" value="Transcribed_RNA"/>
</dbReference>
<reference evidence="1" key="1">
    <citation type="journal article" date="2013" name="J. Plant Res.">
        <title>Effect of fungi and light on seed germination of three Opuntia species from semiarid lands of central Mexico.</title>
        <authorList>
            <person name="Delgado-Sanchez P."/>
            <person name="Jimenez-Bremont J.F."/>
            <person name="Guerrero-Gonzalez Mde L."/>
            <person name="Flores J."/>
        </authorList>
    </citation>
    <scope>NUCLEOTIDE SEQUENCE</scope>
    <source>
        <tissue evidence="1">Cladode</tissue>
    </source>
</reference>
<evidence type="ECO:0000313" key="1">
    <source>
        <dbReference type="EMBL" id="MBA4655257.1"/>
    </source>
</evidence>
<organism evidence="1">
    <name type="scientific">Opuntia streptacantha</name>
    <name type="common">Prickly pear cactus</name>
    <name type="synonym">Opuntia cardona</name>
    <dbReference type="NCBI Taxonomy" id="393608"/>
    <lineage>
        <taxon>Eukaryota</taxon>
        <taxon>Viridiplantae</taxon>
        <taxon>Streptophyta</taxon>
        <taxon>Embryophyta</taxon>
        <taxon>Tracheophyta</taxon>
        <taxon>Spermatophyta</taxon>
        <taxon>Magnoliopsida</taxon>
        <taxon>eudicotyledons</taxon>
        <taxon>Gunneridae</taxon>
        <taxon>Pentapetalae</taxon>
        <taxon>Caryophyllales</taxon>
        <taxon>Cactineae</taxon>
        <taxon>Cactaceae</taxon>
        <taxon>Opuntioideae</taxon>
        <taxon>Opuntia</taxon>
    </lineage>
</organism>
<dbReference type="AlphaFoldDB" id="A0A7C9A0L5"/>